<evidence type="ECO:0000259" key="3">
    <source>
        <dbReference type="PROSITE" id="PS50853"/>
    </source>
</evidence>
<keyword evidence="1" id="KW-0326">Glycosidase</keyword>
<dbReference type="InterPro" id="IPR035992">
    <property type="entry name" value="Ricin_B-like_lectins"/>
</dbReference>
<proteinExistence type="predicted"/>
<dbReference type="GO" id="GO:0016798">
    <property type="term" value="F:hydrolase activity, acting on glycosyl bonds"/>
    <property type="evidence" value="ECO:0007669"/>
    <property type="project" value="UniProtKB-KW"/>
</dbReference>
<dbReference type="SUPFAM" id="SSF50370">
    <property type="entry name" value="Ricin B-like lectins"/>
    <property type="match status" value="1"/>
</dbReference>
<dbReference type="PROSITE" id="PS50853">
    <property type="entry name" value="FN3"/>
    <property type="match status" value="1"/>
</dbReference>
<evidence type="ECO:0000256" key="1">
    <source>
        <dbReference type="ARBA" id="ARBA00023295"/>
    </source>
</evidence>
<sequence length="254" mass="26592">MVRRPVENDDQAPTVPTDLTASAAVPTSVTLGWNASSDNVAVTGYQIYRGTTLAATVPATAKSYTDTALSPETTYSYSVRAVDAAGNRSGASNTATVTTLPGNAGGIDSTRWYQVVNTGSGKCLDAAGGGTTNGTALQQWTCYSGNNNQLWQFQPTTGGHYRAVSRNNTALSWDVDGGPGATADGAAVHLWTYGGASNQQWLAADRGNSTFTFAARNSGKCLDVRDRSTADGARLQQWTCHNGSAQSFRLIPHA</sequence>
<dbReference type="Gene3D" id="2.60.40.10">
    <property type="entry name" value="Immunoglobulins"/>
    <property type="match status" value="1"/>
</dbReference>
<dbReference type="InterPro" id="IPR003961">
    <property type="entry name" value="FN3_dom"/>
</dbReference>
<feature type="domain" description="Fibronectin type-III" evidence="3">
    <location>
        <begin position="15"/>
        <end position="102"/>
    </location>
</feature>
<keyword evidence="5" id="KW-1185">Reference proteome</keyword>
<evidence type="ECO:0000256" key="2">
    <source>
        <dbReference type="ARBA" id="ARBA00023326"/>
    </source>
</evidence>
<dbReference type="RefSeq" id="WP_206686079.1">
    <property type="nucleotide sequence ID" value="NZ_CP043661.1"/>
</dbReference>
<dbReference type="Gene3D" id="2.80.10.50">
    <property type="match status" value="3"/>
</dbReference>
<accession>A0A7G6WTP7</accession>
<name>A0A7G6WTP7_9ACTN</name>
<dbReference type="EMBL" id="CP043661">
    <property type="protein sequence ID" value="QNE17362.1"/>
    <property type="molecule type" value="Genomic_DNA"/>
</dbReference>
<reference evidence="5" key="1">
    <citation type="submission" date="2019-09" db="EMBL/GenBank/DDBJ databases">
        <title>Antimicrobial potential of Antarctic Bacteria.</title>
        <authorList>
            <person name="Benaud N."/>
            <person name="Edwards R.J."/>
            <person name="Ferrari B.C."/>
        </authorList>
    </citation>
    <scope>NUCLEOTIDE SEQUENCE [LARGE SCALE GENOMIC DNA]</scope>
    <source>
        <strain evidence="5">SPB151</strain>
    </source>
</reference>
<dbReference type="AlphaFoldDB" id="A0A7G6WTP7"/>
<dbReference type="Pfam" id="PF00041">
    <property type="entry name" value="fn3"/>
    <property type="match status" value="1"/>
</dbReference>
<dbReference type="SMART" id="SM00060">
    <property type="entry name" value="FN3"/>
    <property type="match status" value="1"/>
</dbReference>
<protein>
    <recommendedName>
        <fullName evidence="3">Fibronectin type-III domain-containing protein</fullName>
    </recommendedName>
</protein>
<dbReference type="GO" id="GO:0000272">
    <property type="term" value="P:polysaccharide catabolic process"/>
    <property type="evidence" value="ECO:0007669"/>
    <property type="project" value="UniProtKB-KW"/>
</dbReference>
<dbReference type="InterPro" id="IPR000772">
    <property type="entry name" value="Ricin_B_lectin"/>
</dbReference>
<keyword evidence="2" id="KW-0624">Polysaccharide degradation</keyword>
<gene>
    <name evidence="4" type="ORF">F1D05_04800</name>
</gene>
<reference evidence="4 5" key="2">
    <citation type="journal article" date="2020" name="Microbiol. Resour. Announc.">
        <title>Antarctic desert soil bacteria exhibit high novel natural product potential, evaluated through long-read genome sequencing and comparative genomics.</title>
        <authorList>
            <person name="Benaud N."/>
            <person name="Edwards R.J."/>
            <person name="Amos T.G."/>
            <person name="D'Agostino P.M."/>
            <person name="Gutierrez-Chavez C."/>
            <person name="Montgomery K."/>
            <person name="Nicetic I."/>
            <person name="Ferrari B.C."/>
        </authorList>
    </citation>
    <scope>NUCLEOTIDE SEQUENCE [LARGE SCALE GENOMIC DNA]</scope>
    <source>
        <strain evidence="4 5">SPB151</strain>
    </source>
</reference>
<dbReference type="CDD" id="cd00063">
    <property type="entry name" value="FN3"/>
    <property type="match status" value="1"/>
</dbReference>
<keyword evidence="2" id="KW-0119">Carbohydrate metabolism</keyword>
<dbReference type="SUPFAM" id="SSF49265">
    <property type="entry name" value="Fibronectin type III"/>
    <property type="match status" value="1"/>
</dbReference>
<evidence type="ECO:0000313" key="5">
    <source>
        <dbReference type="Proteomes" id="UP000515563"/>
    </source>
</evidence>
<organism evidence="4 5">
    <name type="scientific">Kribbella qitaiheensis</name>
    <dbReference type="NCBI Taxonomy" id="1544730"/>
    <lineage>
        <taxon>Bacteria</taxon>
        <taxon>Bacillati</taxon>
        <taxon>Actinomycetota</taxon>
        <taxon>Actinomycetes</taxon>
        <taxon>Propionibacteriales</taxon>
        <taxon>Kribbellaceae</taxon>
        <taxon>Kribbella</taxon>
    </lineage>
</organism>
<dbReference type="PROSITE" id="PS50231">
    <property type="entry name" value="RICIN_B_LECTIN"/>
    <property type="match status" value="1"/>
</dbReference>
<evidence type="ECO:0000313" key="4">
    <source>
        <dbReference type="EMBL" id="QNE17362.1"/>
    </source>
</evidence>
<dbReference type="Pfam" id="PF00652">
    <property type="entry name" value="Ricin_B_lectin"/>
    <property type="match status" value="1"/>
</dbReference>
<dbReference type="InterPro" id="IPR013783">
    <property type="entry name" value="Ig-like_fold"/>
</dbReference>
<dbReference type="KEGG" id="kqi:F1D05_04800"/>
<dbReference type="SMART" id="SM00458">
    <property type="entry name" value="RICIN"/>
    <property type="match status" value="1"/>
</dbReference>
<dbReference type="Proteomes" id="UP000515563">
    <property type="component" value="Chromosome"/>
</dbReference>
<keyword evidence="1" id="KW-0378">Hydrolase</keyword>
<dbReference type="InterPro" id="IPR036116">
    <property type="entry name" value="FN3_sf"/>
</dbReference>